<dbReference type="GO" id="GO:0016787">
    <property type="term" value="F:hydrolase activity"/>
    <property type="evidence" value="ECO:0007669"/>
    <property type="project" value="UniProtKB-KW"/>
</dbReference>
<organism evidence="2 3">
    <name type="scientific">Spirobacillus cienkowskii</name>
    <dbReference type="NCBI Taxonomy" id="495820"/>
    <lineage>
        <taxon>Bacteria</taxon>
        <taxon>Pseudomonadati</taxon>
        <taxon>Bdellovibrionota</taxon>
        <taxon>Oligoflexia</taxon>
        <taxon>Silvanigrellales</taxon>
        <taxon>Spirobacillus</taxon>
    </lineage>
</organism>
<dbReference type="AlphaFoldDB" id="A0A369KX79"/>
<dbReference type="InterPro" id="IPR051044">
    <property type="entry name" value="MAG_DAG_Lipase"/>
</dbReference>
<dbReference type="Pfam" id="PF12146">
    <property type="entry name" value="Hydrolase_4"/>
    <property type="match status" value="1"/>
</dbReference>
<name>A0A369KX79_9BACT</name>
<keyword evidence="2" id="KW-0378">Hydrolase</keyword>
<proteinExistence type="predicted"/>
<evidence type="ECO:0000313" key="2">
    <source>
        <dbReference type="EMBL" id="RDB36314.1"/>
    </source>
</evidence>
<keyword evidence="3" id="KW-1185">Reference proteome</keyword>
<sequence>MKNQNSIFEQLEHENNDTNVLNYINKYQNIYLPFYSSQGQEYKFQGANNISISARIFIHSTPKGKFLLTTGYNESHLKYAEFIMNLFEMGFSVYCFDHRGQGFSERFSEQSKRGYVDKFEHYINDLSQFFDYVSRHDNPVLPVHIIAHSMGGAISLLALLNQKITPRSLVLSAPMLEIVLGPTRLLELPVLYLSHLMCLLGRSKNYVFGQTDCIPFRPFEGNDVTNSKGRYTAWRNHIHDLEEMQLGGPTFGWMQQAILFSKKIRKTKNEIKTPILILQAEKDTVVVNDAQTAFCKKLSNCNLILVNHAKHEVLMEAHCIRNKVLEDIKNFVLAMK</sequence>
<feature type="domain" description="Serine aminopeptidase S33" evidence="1">
    <location>
        <begin position="61"/>
        <end position="317"/>
    </location>
</feature>
<dbReference type="InterPro" id="IPR029058">
    <property type="entry name" value="AB_hydrolase_fold"/>
</dbReference>
<protein>
    <submittedName>
        <fullName evidence="2">Alpha/beta hydrolase</fullName>
    </submittedName>
</protein>
<gene>
    <name evidence="2" type="ORF">DCC88_05925</name>
</gene>
<dbReference type="PANTHER" id="PTHR11614">
    <property type="entry name" value="PHOSPHOLIPASE-RELATED"/>
    <property type="match status" value="1"/>
</dbReference>
<dbReference type="EMBL" id="QOVW01000063">
    <property type="protein sequence ID" value="RDB36314.1"/>
    <property type="molecule type" value="Genomic_DNA"/>
</dbReference>
<comment type="caution">
    <text evidence="2">The sequence shown here is derived from an EMBL/GenBank/DDBJ whole genome shotgun (WGS) entry which is preliminary data.</text>
</comment>
<evidence type="ECO:0000259" key="1">
    <source>
        <dbReference type="Pfam" id="PF12146"/>
    </source>
</evidence>
<evidence type="ECO:0000313" key="3">
    <source>
        <dbReference type="Proteomes" id="UP000253934"/>
    </source>
</evidence>
<accession>A0A369KX79</accession>
<dbReference type="InterPro" id="IPR022742">
    <property type="entry name" value="Hydrolase_4"/>
</dbReference>
<reference evidence="2" key="1">
    <citation type="submission" date="2018-04" db="EMBL/GenBank/DDBJ databases">
        <title>Draft genome sequence of the Candidatus Spirobacillus cienkowskii, a pathogen of freshwater Daphnia species, reconstructed from hemolymph metagenomic reads.</title>
        <authorList>
            <person name="Bresciani L."/>
            <person name="Lemos L.N."/>
            <person name="Wale N."/>
            <person name="Lin J.Y."/>
            <person name="Fernandes G.R."/>
            <person name="Duffy M.A."/>
            <person name="Rodrigues J.M."/>
        </authorList>
    </citation>
    <scope>NUCLEOTIDE SEQUENCE [LARGE SCALE GENOMIC DNA]</scope>
    <source>
        <strain evidence="2">Binning01</strain>
    </source>
</reference>
<dbReference type="Proteomes" id="UP000253934">
    <property type="component" value="Unassembled WGS sequence"/>
</dbReference>
<dbReference type="Gene3D" id="3.40.50.1820">
    <property type="entry name" value="alpha/beta hydrolase"/>
    <property type="match status" value="1"/>
</dbReference>
<dbReference type="SUPFAM" id="SSF53474">
    <property type="entry name" value="alpha/beta-Hydrolases"/>
    <property type="match status" value="1"/>
</dbReference>